<proteinExistence type="predicted"/>
<protein>
    <submittedName>
        <fullName evidence="3">Uncharacterized protein</fullName>
    </submittedName>
</protein>
<accession>A0A4Y7T876</accession>
<feature type="compositionally biased region" description="Low complexity" evidence="1">
    <location>
        <begin position="31"/>
        <end position="53"/>
    </location>
</feature>
<keyword evidence="2" id="KW-0732">Signal</keyword>
<dbReference type="Proteomes" id="UP000298030">
    <property type="component" value="Unassembled WGS sequence"/>
</dbReference>
<dbReference type="AlphaFoldDB" id="A0A4Y7T876"/>
<dbReference type="EMBL" id="QPFP01000023">
    <property type="protein sequence ID" value="TEB30310.1"/>
    <property type="molecule type" value="Genomic_DNA"/>
</dbReference>
<feature type="compositionally biased region" description="Basic residues" evidence="1">
    <location>
        <begin position="54"/>
        <end position="64"/>
    </location>
</feature>
<evidence type="ECO:0000256" key="1">
    <source>
        <dbReference type="SAM" id="MobiDB-lite"/>
    </source>
</evidence>
<evidence type="ECO:0000256" key="2">
    <source>
        <dbReference type="SAM" id="SignalP"/>
    </source>
</evidence>
<feature type="chain" id="PRO_5021434999" evidence="2">
    <location>
        <begin position="21"/>
        <end position="266"/>
    </location>
</feature>
<dbReference type="OrthoDB" id="3109124at2759"/>
<evidence type="ECO:0000313" key="4">
    <source>
        <dbReference type="Proteomes" id="UP000298030"/>
    </source>
</evidence>
<feature type="signal peptide" evidence="2">
    <location>
        <begin position="1"/>
        <end position="20"/>
    </location>
</feature>
<name>A0A4Y7T876_COPMI</name>
<keyword evidence="4" id="KW-1185">Reference proteome</keyword>
<comment type="caution">
    <text evidence="3">The sequence shown here is derived from an EMBL/GenBank/DDBJ whole genome shotgun (WGS) entry which is preliminary data.</text>
</comment>
<feature type="region of interest" description="Disordered" evidence="1">
    <location>
        <begin position="31"/>
        <end position="64"/>
    </location>
</feature>
<gene>
    <name evidence="3" type="ORF">FA13DRAFT_1733614</name>
</gene>
<organism evidence="3 4">
    <name type="scientific">Coprinellus micaceus</name>
    <name type="common">Glistening ink-cap mushroom</name>
    <name type="synonym">Coprinus micaceus</name>
    <dbReference type="NCBI Taxonomy" id="71717"/>
    <lineage>
        <taxon>Eukaryota</taxon>
        <taxon>Fungi</taxon>
        <taxon>Dikarya</taxon>
        <taxon>Basidiomycota</taxon>
        <taxon>Agaricomycotina</taxon>
        <taxon>Agaricomycetes</taxon>
        <taxon>Agaricomycetidae</taxon>
        <taxon>Agaricales</taxon>
        <taxon>Agaricineae</taxon>
        <taxon>Psathyrellaceae</taxon>
        <taxon>Coprinellus</taxon>
    </lineage>
</organism>
<sequence length="266" mass="28844">MLFAKTLLAFLVAFTVCASAAPTGKRAGTKAVATKGTTRANARPNTGTNVKAKGTTKGKGKSSRRKMTVKKVRARGNKRLAAVPRDFDESQLEEIYARANPTAANAMTFYRAIGGTAVDEALGLINKSPNHYRAVKGDFAVDGGFYMFAGKENAEHVAAEKLQMKTETKTAVLTLSWTPPAGLKLKRWATVDDEWRTFTELCNQGGTTRPALQTSYDFLEGPMSTKVGGKREQLGTYFQYAIPSNAFEAMKGNLKITAVEEVTLTK</sequence>
<reference evidence="3 4" key="1">
    <citation type="journal article" date="2019" name="Nat. Ecol. Evol.">
        <title>Megaphylogeny resolves global patterns of mushroom evolution.</title>
        <authorList>
            <person name="Varga T."/>
            <person name="Krizsan K."/>
            <person name="Foldi C."/>
            <person name="Dima B."/>
            <person name="Sanchez-Garcia M."/>
            <person name="Sanchez-Ramirez S."/>
            <person name="Szollosi G.J."/>
            <person name="Szarkandi J.G."/>
            <person name="Papp V."/>
            <person name="Albert L."/>
            <person name="Andreopoulos W."/>
            <person name="Angelini C."/>
            <person name="Antonin V."/>
            <person name="Barry K.W."/>
            <person name="Bougher N.L."/>
            <person name="Buchanan P."/>
            <person name="Buyck B."/>
            <person name="Bense V."/>
            <person name="Catcheside P."/>
            <person name="Chovatia M."/>
            <person name="Cooper J."/>
            <person name="Damon W."/>
            <person name="Desjardin D."/>
            <person name="Finy P."/>
            <person name="Geml J."/>
            <person name="Haridas S."/>
            <person name="Hughes K."/>
            <person name="Justo A."/>
            <person name="Karasinski D."/>
            <person name="Kautmanova I."/>
            <person name="Kiss B."/>
            <person name="Kocsube S."/>
            <person name="Kotiranta H."/>
            <person name="LaButti K.M."/>
            <person name="Lechner B.E."/>
            <person name="Liimatainen K."/>
            <person name="Lipzen A."/>
            <person name="Lukacs Z."/>
            <person name="Mihaltcheva S."/>
            <person name="Morgado L.N."/>
            <person name="Niskanen T."/>
            <person name="Noordeloos M.E."/>
            <person name="Ohm R.A."/>
            <person name="Ortiz-Santana B."/>
            <person name="Ovrebo C."/>
            <person name="Racz N."/>
            <person name="Riley R."/>
            <person name="Savchenko A."/>
            <person name="Shiryaev A."/>
            <person name="Soop K."/>
            <person name="Spirin V."/>
            <person name="Szebenyi C."/>
            <person name="Tomsovsky M."/>
            <person name="Tulloss R.E."/>
            <person name="Uehling J."/>
            <person name="Grigoriev I.V."/>
            <person name="Vagvolgyi C."/>
            <person name="Papp T."/>
            <person name="Martin F.M."/>
            <person name="Miettinen O."/>
            <person name="Hibbett D.S."/>
            <person name="Nagy L.G."/>
        </authorList>
    </citation>
    <scope>NUCLEOTIDE SEQUENCE [LARGE SCALE GENOMIC DNA]</scope>
    <source>
        <strain evidence="3 4">FP101781</strain>
    </source>
</reference>
<evidence type="ECO:0000313" key="3">
    <source>
        <dbReference type="EMBL" id="TEB30310.1"/>
    </source>
</evidence>